<dbReference type="InterPro" id="IPR011006">
    <property type="entry name" value="CheY-like_superfamily"/>
</dbReference>
<dbReference type="EMBL" id="JABCAG010000004">
    <property type="protein sequence ID" value="NMP57391.1"/>
    <property type="molecule type" value="Genomic_DNA"/>
</dbReference>
<evidence type="ECO:0000313" key="9">
    <source>
        <dbReference type="EMBL" id="GEL81048.1"/>
    </source>
</evidence>
<dbReference type="Proteomes" id="UP000195024">
    <property type="component" value="Unassembled WGS sequence"/>
</dbReference>
<evidence type="ECO:0000313" key="12">
    <source>
        <dbReference type="EMBL" id="OTP25622.1"/>
    </source>
</evidence>
<dbReference type="AlphaFoldDB" id="A0A1A6G4Q7"/>
<evidence type="ECO:0000313" key="18">
    <source>
        <dbReference type="Proteomes" id="UP000509460"/>
    </source>
</evidence>
<dbReference type="GeneID" id="60998249"/>
<dbReference type="PANTHER" id="PTHR37299">
    <property type="entry name" value="TRANSCRIPTIONAL REGULATOR-RELATED"/>
    <property type="match status" value="1"/>
</dbReference>
<evidence type="ECO:0000256" key="1">
    <source>
        <dbReference type="ARBA" id="ARBA00022490"/>
    </source>
</evidence>
<protein>
    <submittedName>
        <fullName evidence="11">DNA-binding response regulator</fullName>
    </submittedName>
    <submittedName>
        <fullName evidence="8">LytTR family transcriptional regulator</fullName>
    </submittedName>
    <submittedName>
        <fullName evidence="10">Response regulator transcription factor</fullName>
    </submittedName>
    <submittedName>
        <fullName evidence="12">Two-component system response regulator receiver protein</fullName>
    </submittedName>
</protein>
<dbReference type="Pfam" id="PF04397">
    <property type="entry name" value="LytTR"/>
    <property type="match status" value="1"/>
</dbReference>
<evidence type="ECO:0000256" key="2">
    <source>
        <dbReference type="ARBA" id="ARBA00023012"/>
    </source>
</evidence>
<gene>
    <name evidence="9" type="primary">agrA</name>
    <name evidence="12" type="ORF">A5802_002775</name>
    <name evidence="11" type="ORF">BTN92_12560</name>
    <name evidence="13" type="ORF">C6N14_06745</name>
    <name evidence="8" type="ORF">EM151A_2075</name>
    <name evidence="9" type="ORF">EMU01_21920</name>
    <name evidence="10" type="ORF">HI921_02755</name>
</gene>
<dbReference type="EMBL" id="PYGR01000021">
    <property type="protein sequence ID" value="PTO35632.1"/>
    <property type="molecule type" value="Genomic_DNA"/>
</dbReference>
<reference evidence="13 16" key="3">
    <citation type="submission" date="2018-03" db="EMBL/GenBank/DDBJ databases">
        <title>Draft genome sequences of four Enterococcus mundtii strains isolated from beef slaughterhouses in Kenya.</title>
        <authorList>
            <person name="Wambui J."/>
            <person name="Stevens M."/>
            <person name="Njage P."/>
            <person name="Stephan R."/>
            <person name="Tasara T."/>
        </authorList>
    </citation>
    <scope>NUCLEOTIDE SEQUENCE [LARGE SCALE GENOMIC DNA]</scope>
    <source>
        <strain evidence="13 16">H18-EM</strain>
    </source>
</reference>
<evidence type="ECO:0000313" key="15">
    <source>
        <dbReference type="Proteomes" id="UP000195024"/>
    </source>
</evidence>
<reference evidence="10 19" key="6">
    <citation type="submission" date="2020-04" db="EMBL/GenBank/DDBJ databases">
        <authorList>
            <person name="Abaymova A."/>
            <person name="Teymurazov M."/>
            <person name="Tazyna O."/>
            <person name="Chatushin Y."/>
            <person name="Svetoch E."/>
            <person name="Pereligyn V."/>
            <person name="Pohylenko V."/>
            <person name="Platonov M."/>
            <person name="Kartsev N."/>
            <person name="Skryabin Y."/>
            <person name="Sizova A."/>
            <person name="Solomentsev V."/>
            <person name="Kislichkina A."/>
            <person name="Bogun A."/>
        </authorList>
    </citation>
    <scope>NUCLEOTIDE SEQUENCE [LARGE SCALE GENOMIC DNA]</scope>
    <source>
        <strain evidence="10">SCPM-O-B-8398</strain>
        <strain evidence="19">SCPM-O-B-8398 (E28)</strain>
    </source>
</reference>
<dbReference type="EMBL" id="MSTR01000013">
    <property type="protein sequence ID" value="ONN41678.1"/>
    <property type="molecule type" value="Genomic_DNA"/>
</dbReference>
<proteinExistence type="predicted"/>
<evidence type="ECO:0000256" key="3">
    <source>
        <dbReference type="ARBA" id="ARBA00023159"/>
    </source>
</evidence>
<dbReference type="GO" id="GO:0003677">
    <property type="term" value="F:DNA binding"/>
    <property type="evidence" value="ECO:0007669"/>
    <property type="project" value="UniProtKB-KW"/>
</dbReference>
<evidence type="ECO:0000313" key="8">
    <source>
        <dbReference type="EMBL" id="BBM15266.1"/>
    </source>
</evidence>
<feature type="domain" description="Response regulatory" evidence="6">
    <location>
        <begin position="3"/>
        <end position="128"/>
    </location>
</feature>
<organism evidence="11 14">
    <name type="scientific">Enterococcus mundtii</name>
    <dbReference type="NCBI Taxonomy" id="53346"/>
    <lineage>
        <taxon>Bacteria</taxon>
        <taxon>Bacillati</taxon>
        <taxon>Bacillota</taxon>
        <taxon>Bacilli</taxon>
        <taxon>Lactobacillales</taxon>
        <taxon>Enterococcaceae</taxon>
        <taxon>Enterococcus</taxon>
    </lineage>
</organism>
<dbReference type="RefSeq" id="WP_010736348.1">
    <property type="nucleotide sequence ID" value="NZ_AP019810.1"/>
</dbReference>
<dbReference type="EMBL" id="NGMS01000002">
    <property type="protein sequence ID" value="OTP25622.1"/>
    <property type="molecule type" value="Genomic_DNA"/>
</dbReference>
<dbReference type="Proteomes" id="UP000189299">
    <property type="component" value="Unassembled WGS sequence"/>
</dbReference>
<keyword evidence="1" id="KW-0963">Cytoplasm</keyword>
<evidence type="ECO:0000259" key="7">
    <source>
        <dbReference type="PROSITE" id="PS50930"/>
    </source>
</evidence>
<dbReference type="InterPro" id="IPR046947">
    <property type="entry name" value="LytR-like"/>
</dbReference>
<keyword evidence="5" id="KW-0597">Phosphoprotein</keyword>
<reference evidence="11 14" key="1">
    <citation type="submission" date="2016-12" db="EMBL/GenBank/DDBJ databases">
        <authorList>
            <person name="Song W.-J."/>
            <person name="Kurnit D.M."/>
        </authorList>
    </citation>
    <scope>NUCLEOTIDE SEQUENCE [LARGE SCALE GENOMIC DNA]</scope>
    <source>
        <strain evidence="11 14">CGB1038-1_S1</strain>
    </source>
</reference>
<evidence type="ECO:0000313" key="11">
    <source>
        <dbReference type="EMBL" id="ONN41678.1"/>
    </source>
</evidence>
<dbReference type="SUPFAM" id="SSF52172">
    <property type="entry name" value="CheY-like"/>
    <property type="match status" value="1"/>
</dbReference>
<dbReference type="Proteomes" id="UP000509460">
    <property type="component" value="Chromosome"/>
</dbReference>
<reference evidence="9 17" key="5">
    <citation type="submission" date="2019-07" db="EMBL/GenBank/DDBJ databases">
        <title>Whole genome shotgun sequence of Enterococcus mundtii NBRC 100490.</title>
        <authorList>
            <person name="Hosoyama A."/>
            <person name="Uohara A."/>
            <person name="Ohji S."/>
            <person name="Ichikawa N."/>
        </authorList>
    </citation>
    <scope>NUCLEOTIDE SEQUENCE [LARGE SCALE GENOMIC DNA]</scope>
    <source>
        <strain evidence="9 17">NBRC 100490</strain>
    </source>
</reference>
<dbReference type="PROSITE" id="PS50110">
    <property type="entry name" value="RESPONSE_REGULATORY"/>
    <property type="match status" value="1"/>
</dbReference>
<reference evidence="8 18" key="4">
    <citation type="submission" date="2019-07" db="EMBL/GenBank/DDBJ databases">
        <title>antibiotic susceptibility of plant-derived lactic acid bacteria.</title>
        <authorList>
            <person name="Sugiyama M."/>
            <person name="Noda M."/>
        </authorList>
    </citation>
    <scope>NUCLEOTIDE SEQUENCE [LARGE SCALE GENOMIC DNA]</scope>
    <source>
        <strain evidence="8 18">15-1A</strain>
    </source>
</reference>
<dbReference type="SMART" id="SM00448">
    <property type="entry name" value="REC"/>
    <property type="match status" value="1"/>
</dbReference>
<dbReference type="Proteomes" id="UP000244022">
    <property type="component" value="Unassembled WGS sequence"/>
</dbReference>
<evidence type="ECO:0000259" key="6">
    <source>
        <dbReference type="PROSITE" id="PS50110"/>
    </source>
</evidence>
<dbReference type="Pfam" id="PF00072">
    <property type="entry name" value="Response_reg"/>
    <property type="match status" value="1"/>
</dbReference>
<keyword evidence="2" id="KW-0902">Two-component regulatory system</keyword>
<keyword evidence="17" id="KW-1185">Reference proteome</keyword>
<evidence type="ECO:0000256" key="4">
    <source>
        <dbReference type="ARBA" id="ARBA00037164"/>
    </source>
</evidence>
<evidence type="ECO:0000313" key="17">
    <source>
        <dbReference type="Proteomes" id="UP000321175"/>
    </source>
</evidence>
<dbReference type="EMBL" id="AP019810">
    <property type="protein sequence ID" value="BBM15266.1"/>
    <property type="molecule type" value="Genomic_DNA"/>
</dbReference>
<dbReference type="Gene3D" id="2.40.50.1020">
    <property type="entry name" value="LytTr DNA-binding domain"/>
    <property type="match status" value="1"/>
</dbReference>
<dbReference type="EMBL" id="BJWA01000016">
    <property type="protein sequence ID" value="GEL81048.1"/>
    <property type="molecule type" value="Genomic_DNA"/>
</dbReference>
<sequence>MIPIYICEDDPKQLEVISTVIKNRIMIENLDSYVHIATSDPIELLNAARIRTSSFGIYFLDIELKDSELDGIAIGKRVRDLDSLGKIIYVTSHTDLSMTILKSNIEPTDYIIKEDIFDLKENVERILSKIFEDFQTAPLQKDIFRIEFNDEIKFLPIRDIQYFSTAQGTPHKLEVHLTHAQMQFYEKIKDIEKKSQHFIRCHKSYVINTQNVQTINKKTREVTLSNGEVIPVSIRGLKKLIS</sequence>
<evidence type="ECO:0000313" key="14">
    <source>
        <dbReference type="Proteomes" id="UP000189299"/>
    </source>
</evidence>
<name>A0A1A6G4Q7_ENTMU</name>
<feature type="modified residue" description="4-aspartylphosphate" evidence="5">
    <location>
        <position position="61"/>
    </location>
</feature>
<dbReference type="InterPro" id="IPR001789">
    <property type="entry name" value="Sig_transdc_resp-reg_receiver"/>
</dbReference>
<dbReference type="OrthoDB" id="9809318at2"/>
<reference evidence="12 15" key="2">
    <citation type="submission" date="2017-05" db="EMBL/GenBank/DDBJ databases">
        <title>The Genome Sequence of Enterococcus mundtii 6B1_DIV0119.</title>
        <authorList>
            <consortium name="The Broad Institute Genomics Platform"/>
            <consortium name="The Broad Institute Genomic Center for Infectious Diseases"/>
            <person name="Earl A."/>
            <person name="Manson A."/>
            <person name="Schwartman J."/>
            <person name="Gilmore M."/>
            <person name="Abouelleil A."/>
            <person name="Cao P."/>
            <person name="Chapman S."/>
            <person name="Cusick C."/>
            <person name="Shea T."/>
            <person name="Young S."/>
            <person name="Neafsey D."/>
            <person name="Nusbaum C."/>
            <person name="Birren B."/>
        </authorList>
    </citation>
    <scope>NUCLEOTIDE SEQUENCE [LARGE SCALE GENOMIC DNA]</scope>
    <source>
        <strain evidence="12 15">6B1_DIV0119</strain>
    </source>
</reference>
<keyword evidence="11" id="KW-0238">DNA-binding</keyword>
<evidence type="ECO:0000313" key="19">
    <source>
        <dbReference type="Proteomes" id="UP000557857"/>
    </source>
</evidence>
<dbReference type="STRING" id="53346.A5802_002775"/>
<dbReference type="PROSITE" id="PS50930">
    <property type="entry name" value="HTH_LYTTR"/>
    <property type="match status" value="1"/>
</dbReference>
<keyword evidence="3" id="KW-0010">Activator</keyword>
<dbReference type="Proteomes" id="UP000321175">
    <property type="component" value="Unassembled WGS sequence"/>
</dbReference>
<comment type="function">
    <text evidence="4">Required for high-level post-exponential phase expression of a series of secreted proteins.</text>
</comment>
<evidence type="ECO:0000313" key="13">
    <source>
        <dbReference type="EMBL" id="PTO35632.1"/>
    </source>
</evidence>
<dbReference type="PANTHER" id="PTHR37299:SF3">
    <property type="entry name" value="STAGE 0 SPORULATION PROTEIN A HOMOLOG"/>
    <property type="match status" value="1"/>
</dbReference>
<dbReference type="GO" id="GO:0000156">
    <property type="term" value="F:phosphorelay response regulator activity"/>
    <property type="evidence" value="ECO:0007669"/>
    <property type="project" value="InterPro"/>
</dbReference>
<dbReference type="Gene3D" id="3.40.50.2300">
    <property type="match status" value="1"/>
</dbReference>
<accession>A0A1A6G4Q7</accession>
<evidence type="ECO:0000313" key="10">
    <source>
        <dbReference type="EMBL" id="NMP57391.1"/>
    </source>
</evidence>
<feature type="domain" description="HTH LytTR-type" evidence="7">
    <location>
        <begin position="144"/>
        <end position="242"/>
    </location>
</feature>
<dbReference type="SMART" id="SM00850">
    <property type="entry name" value="LytTR"/>
    <property type="match status" value="1"/>
</dbReference>
<dbReference type="Proteomes" id="UP000557857">
    <property type="component" value="Unassembled WGS sequence"/>
</dbReference>
<dbReference type="InterPro" id="IPR007492">
    <property type="entry name" value="LytTR_DNA-bd_dom"/>
</dbReference>
<evidence type="ECO:0000256" key="5">
    <source>
        <dbReference type="PROSITE-ProRule" id="PRU00169"/>
    </source>
</evidence>
<evidence type="ECO:0000313" key="16">
    <source>
        <dbReference type="Proteomes" id="UP000244022"/>
    </source>
</evidence>